<evidence type="ECO:0000259" key="2">
    <source>
        <dbReference type="Pfam" id="PF13460"/>
    </source>
</evidence>
<reference evidence="3 4" key="1">
    <citation type="submission" date="2019-02" db="EMBL/GenBank/DDBJ databases">
        <title>Deep-cultivation of Planctomycetes and their phenomic and genomic characterization uncovers novel biology.</title>
        <authorList>
            <person name="Wiegand S."/>
            <person name="Jogler M."/>
            <person name="Boedeker C."/>
            <person name="Pinto D."/>
            <person name="Vollmers J."/>
            <person name="Rivas-Marin E."/>
            <person name="Kohn T."/>
            <person name="Peeters S.H."/>
            <person name="Heuer A."/>
            <person name="Rast P."/>
            <person name="Oberbeckmann S."/>
            <person name="Bunk B."/>
            <person name="Jeske O."/>
            <person name="Meyerdierks A."/>
            <person name="Storesund J.E."/>
            <person name="Kallscheuer N."/>
            <person name="Luecker S."/>
            <person name="Lage O.M."/>
            <person name="Pohl T."/>
            <person name="Merkel B.J."/>
            <person name="Hornburger P."/>
            <person name="Mueller R.-W."/>
            <person name="Bruemmer F."/>
            <person name="Labrenz M."/>
            <person name="Spormann A.M."/>
            <person name="Op den Camp H."/>
            <person name="Overmann J."/>
            <person name="Amann R."/>
            <person name="Jetten M.S.M."/>
            <person name="Mascher T."/>
            <person name="Medema M.H."/>
            <person name="Devos D.P."/>
            <person name="Kaster A.-K."/>
            <person name="Ovreas L."/>
            <person name="Rohde M."/>
            <person name="Galperin M.Y."/>
            <person name="Jogler C."/>
        </authorList>
    </citation>
    <scope>NUCLEOTIDE SEQUENCE [LARGE SCALE GENOMIC DNA]</scope>
    <source>
        <strain evidence="3 4">FF011L</strain>
    </source>
</reference>
<keyword evidence="1" id="KW-1133">Transmembrane helix</keyword>
<feature type="transmembrane region" description="Helical" evidence="1">
    <location>
        <begin position="451"/>
        <end position="470"/>
    </location>
</feature>
<dbReference type="Pfam" id="PF13460">
    <property type="entry name" value="NAD_binding_10"/>
    <property type="match status" value="1"/>
</dbReference>
<dbReference type="SUPFAM" id="SSF51735">
    <property type="entry name" value="NAD(P)-binding Rossmann-fold domains"/>
    <property type="match status" value="1"/>
</dbReference>
<protein>
    <submittedName>
        <fullName evidence="3">3 beta-hydroxysteroid dehydrogenase/Delta 5--&gt;4-isomerase</fullName>
    </submittedName>
</protein>
<dbReference type="CDD" id="cd05245">
    <property type="entry name" value="SDR_a2"/>
    <property type="match status" value="1"/>
</dbReference>
<dbReference type="PANTHER" id="PTHR48079">
    <property type="entry name" value="PROTEIN YEEZ"/>
    <property type="match status" value="1"/>
</dbReference>
<keyword evidence="3" id="KW-0413">Isomerase</keyword>
<evidence type="ECO:0000313" key="3">
    <source>
        <dbReference type="EMBL" id="QDS92177.1"/>
    </source>
</evidence>
<dbReference type="PANTHER" id="PTHR48079:SF6">
    <property type="entry name" value="NAD(P)-BINDING DOMAIN-CONTAINING PROTEIN-RELATED"/>
    <property type="match status" value="1"/>
</dbReference>
<feature type="domain" description="NAD(P)-binding" evidence="2">
    <location>
        <begin position="13"/>
        <end position="156"/>
    </location>
</feature>
<dbReference type="KEGG" id="rml:FF011L_09140"/>
<dbReference type="EMBL" id="CP036262">
    <property type="protein sequence ID" value="QDS92177.1"/>
    <property type="molecule type" value="Genomic_DNA"/>
</dbReference>
<dbReference type="RefSeq" id="WP_145350437.1">
    <property type="nucleotide sequence ID" value="NZ_CP036262.1"/>
</dbReference>
<accession>A0A517MBM6</accession>
<keyword evidence="1" id="KW-0812">Transmembrane</keyword>
<dbReference type="InterPro" id="IPR051783">
    <property type="entry name" value="NAD(P)-dependent_oxidoreduct"/>
</dbReference>
<keyword evidence="1" id="KW-0472">Membrane</keyword>
<sequence length="486" mass="54400">MSQAEINRVLVCGATGYVGGRLVPKLLEEGLEVRCLVRSPEKIRAFSWAGHPQLEVIEGNLDNSEIVHRAAQDTDAVYYLVHSMISAGEDYAKRDRELANAFLTGMRGTNCRRIIYLGGLGELGPDLSRHLHSRREVAEILCNSEFDTTVFRAAMIIGSGSASFEILRYLVERLPIMITPKWVKMETQPIAIRDVLRYLVECLKVPETADRVIDIGGTDVFTYQQLMQVMAKSLGLTKRIILPIPVLTPKLSSAWISLVTPVNASIARPLAEGLRNRTVCRDDTAQRLMPGPLLGVKEAIDAALGKWRMDDVETRWSTAGAMPGDPEWSGGKVFLDQRRRNVNASARQTFTALSQIGGKYGYWGADWLWWLRGLMDKAIGGPGLRRGRRHPKKLSYGEAVDFWRVNGYKNGEWLRLTAEMKLPGVAELEFQVEAVDDTHSCITQTARFRPSGLLGLAYWYAVLPLHFFVFPKMINGIVRDAEKPTD</sequence>
<evidence type="ECO:0000256" key="1">
    <source>
        <dbReference type="SAM" id="Phobius"/>
    </source>
</evidence>
<dbReference type="GO" id="GO:0016853">
    <property type="term" value="F:isomerase activity"/>
    <property type="evidence" value="ECO:0007669"/>
    <property type="project" value="UniProtKB-KW"/>
</dbReference>
<dbReference type="Gene3D" id="3.40.50.720">
    <property type="entry name" value="NAD(P)-binding Rossmann-like Domain"/>
    <property type="match status" value="1"/>
</dbReference>
<dbReference type="AlphaFoldDB" id="A0A517MBM6"/>
<gene>
    <name evidence="3" type="ORF">FF011L_09140</name>
</gene>
<dbReference type="OrthoDB" id="9774199at2"/>
<dbReference type="GO" id="GO:0005737">
    <property type="term" value="C:cytoplasm"/>
    <property type="evidence" value="ECO:0007669"/>
    <property type="project" value="TreeGrafter"/>
</dbReference>
<evidence type="ECO:0000313" key="4">
    <source>
        <dbReference type="Proteomes" id="UP000320672"/>
    </source>
</evidence>
<name>A0A517MBM6_9BACT</name>
<dbReference type="Proteomes" id="UP000320672">
    <property type="component" value="Chromosome"/>
</dbReference>
<keyword evidence="4" id="KW-1185">Reference proteome</keyword>
<dbReference type="InterPro" id="IPR021295">
    <property type="entry name" value="DUF2867"/>
</dbReference>
<dbReference type="GO" id="GO:0004029">
    <property type="term" value="F:aldehyde dehydrogenase (NAD+) activity"/>
    <property type="evidence" value="ECO:0007669"/>
    <property type="project" value="TreeGrafter"/>
</dbReference>
<dbReference type="InterPro" id="IPR016040">
    <property type="entry name" value="NAD(P)-bd_dom"/>
</dbReference>
<dbReference type="InterPro" id="IPR036291">
    <property type="entry name" value="NAD(P)-bd_dom_sf"/>
</dbReference>
<organism evidence="3 4">
    <name type="scientific">Roseimaritima multifibrata</name>
    <dbReference type="NCBI Taxonomy" id="1930274"/>
    <lineage>
        <taxon>Bacteria</taxon>
        <taxon>Pseudomonadati</taxon>
        <taxon>Planctomycetota</taxon>
        <taxon>Planctomycetia</taxon>
        <taxon>Pirellulales</taxon>
        <taxon>Pirellulaceae</taxon>
        <taxon>Roseimaritima</taxon>
    </lineage>
</organism>
<proteinExistence type="predicted"/>
<dbReference type="Pfam" id="PF11066">
    <property type="entry name" value="DUF2867"/>
    <property type="match status" value="1"/>
</dbReference>